<feature type="transmembrane region" description="Helical" evidence="5">
    <location>
        <begin position="151"/>
        <end position="171"/>
    </location>
</feature>
<feature type="transmembrane region" description="Helical" evidence="5">
    <location>
        <begin position="207"/>
        <end position="230"/>
    </location>
</feature>
<accession>A0A9P1EFX5</accession>
<comment type="similarity">
    <text evidence="5">Belongs to the BI1 family.</text>
</comment>
<evidence type="ECO:0000256" key="1">
    <source>
        <dbReference type="ARBA" id="ARBA00004141"/>
    </source>
</evidence>
<comment type="caution">
    <text evidence="6">The sequence shown here is derived from an EMBL/GenBank/DDBJ whole genome shotgun (WGS) entry which is preliminary data.</text>
</comment>
<name>A0A9P1EFX5_CUSEU</name>
<evidence type="ECO:0008006" key="8">
    <source>
        <dbReference type="Google" id="ProtNLM"/>
    </source>
</evidence>
<feature type="transmembrane region" description="Helical" evidence="5">
    <location>
        <begin position="89"/>
        <end position="108"/>
    </location>
</feature>
<dbReference type="InterPro" id="IPR006214">
    <property type="entry name" value="Bax_inhibitor_1-related"/>
</dbReference>
<dbReference type="Pfam" id="PF01027">
    <property type="entry name" value="Bax1-I"/>
    <property type="match status" value="1"/>
</dbReference>
<dbReference type="PANTHER" id="PTHR23291:SF121">
    <property type="entry name" value="BI1-LIKE PROTEIN"/>
    <property type="match status" value="1"/>
</dbReference>
<evidence type="ECO:0000256" key="3">
    <source>
        <dbReference type="ARBA" id="ARBA00022989"/>
    </source>
</evidence>
<feature type="transmembrane region" description="Helical" evidence="5">
    <location>
        <begin position="29"/>
        <end position="50"/>
    </location>
</feature>
<dbReference type="GO" id="GO:0016020">
    <property type="term" value="C:membrane"/>
    <property type="evidence" value="ECO:0007669"/>
    <property type="project" value="UniProtKB-SubCell"/>
</dbReference>
<organism evidence="6 7">
    <name type="scientific">Cuscuta europaea</name>
    <name type="common">European dodder</name>
    <dbReference type="NCBI Taxonomy" id="41803"/>
    <lineage>
        <taxon>Eukaryota</taxon>
        <taxon>Viridiplantae</taxon>
        <taxon>Streptophyta</taxon>
        <taxon>Embryophyta</taxon>
        <taxon>Tracheophyta</taxon>
        <taxon>Spermatophyta</taxon>
        <taxon>Magnoliopsida</taxon>
        <taxon>eudicotyledons</taxon>
        <taxon>Gunneridae</taxon>
        <taxon>Pentapetalae</taxon>
        <taxon>asterids</taxon>
        <taxon>lamiids</taxon>
        <taxon>Solanales</taxon>
        <taxon>Convolvulaceae</taxon>
        <taxon>Cuscuteae</taxon>
        <taxon>Cuscuta</taxon>
        <taxon>Cuscuta subgen. Cuscuta</taxon>
    </lineage>
</organism>
<evidence type="ECO:0000256" key="2">
    <source>
        <dbReference type="ARBA" id="ARBA00022692"/>
    </source>
</evidence>
<proteinExistence type="inferred from homology"/>
<dbReference type="EMBL" id="CAMAPE010000045">
    <property type="protein sequence ID" value="CAH9104109.1"/>
    <property type="molecule type" value="Genomic_DNA"/>
</dbReference>
<evidence type="ECO:0000313" key="7">
    <source>
        <dbReference type="Proteomes" id="UP001152484"/>
    </source>
</evidence>
<dbReference type="OrthoDB" id="7933078at2759"/>
<feature type="transmembrane region" description="Helical" evidence="5">
    <location>
        <begin position="177"/>
        <end position="195"/>
    </location>
</feature>
<evidence type="ECO:0000256" key="5">
    <source>
        <dbReference type="RuleBase" id="RU004379"/>
    </source>
</evidence>
<keyword evidence="4 5" id="KW-0472">Membrane</keyword>
<dbReference type="AlphaFoldDB" id="A0A9P1EFX5"/>
<feature type="transmembrane region" description="Helical" evidence="5">
    <location>
        <begin position="114"/>
        <end position="139"/>
    </location>
</feature>
<dbReference type="Proteomes" id="UP001152484">
    <property type="component" value="Unassembled WGS sequence"/>
</dbReference>
<protein>
    <recommendedName>
        <fullName evidence="8">BI1-like protein</fullName>
    </recommendedName>
</protein>
<dbReference type="PANTHER" id="PTHR23291">
    <property type="entry name" value="BAX INHIBITOR-RELATED"/>
    <property type="match status" value="1"/>
</dbReference>
<reference evidence="6" key="1">
    <citation type="submission" date="2022-07" db="EMBL/GenBank/DDBJ databases">
        <authorList>
            <person name="Macas J."/>
            <person name="Novak P."/>
            <person name="Neumann P."/>
        </authorList>
    </citation>
    <scope>NUCLEOTIDE SEQUENCE</scope>
</reference>
<keyword evidence="7" id="KW-1185">Reference proteome</keyword>
<evidence type="ECO:0000256" key="4">
    <source>
        <dbReference type="ARBA" id="ARBA00023136"/>
    </source>
</evidence>
<gene>
    <name evidence="6" type="ORF">CEURO_LOCUS16420</name>
</gene>
<sequence>MPSIFDIEAGKTAVKDEDAEMRWAFIRKVYALVSLQLFLCTAVGVAMYLIPAVKTFLNTTGGLIAFIAVIVLVFVFLIAMICYSKIHPWNYVLLLLFTFAVALMIGASCTYKKGIYVLMAAGATVLVFVVLTLFTFWAAKKGWDFNFLGPFLMCCLMVLIAFGFVKIFVHIGSTLQLIYACVGALVFSGYIIYDTDNLIKRFSYDEYIVAACALFLDIINLFLFILEIFMNSDD</sequence>
<keyword evidence="3 5" id="KW-1133">Transmembrane helix</keyword>
<feature type="transmembrane region" description="Helical" evidence="5">
    <location>
        <begin position="62"/>
        <end position="82"/>
    </location>
</feature>
<comment type="subcellular location">
    <subcellularLocation>
        <location evidence="1">Membrane</location>
        <topology evidence="1">Multi-pass membrane protein</topology>
    </subcellularLocation>
</comment>
<keyword evidence="2 5" id="KW-0812">Transmembrane</keyword>
<evidence type="ECO:0000313" key="6">
    <source>
        <dbReference type="EMBL" id="CAH9104109.1"/>
    </source>
</evidence>